<proteinExistence type="predicted"/>
<dbReference type="EMBL" id="JAANAS010000024">
    <property type="protein sequence ID" value="NGZ89078.1"/>
    <property type="molecule type" value="Genomic_DNA"/>
</dbReference>
<name>A0A967ACH8_9FLAO</name>
<sequence length="67" mass="7450">MKEKVFNSKSEIEVTGLRNALAEAGIDSFTVDKKDSSYAGAFGAIQIFVEKGNKEKAEEVIKKYFED</sequence>
<comment type="caution">
    <text evidence="2">The sequence shown here is derived from an EMBL/GenBank/DDBJ whole genome shotgun (WGS) entry which is preliminary data.</text>
</comment>
<dbReference type="AlphaFoldDB" id="A0A967ACH8"/>
<dbReference type="Proteomes" id="UP000643701">
    <property type="component" value="Unassembled WGS sequence"/>
</dbReference>
<dbReference type="RefSeq" id="WP_166399342.1">
    <property type="nucleotide sequence ID" value="NZ_JAANAS010000024.1"/>
</dbReference>
<organism evidence="2 3">
    <name type="scientific">Psychroflexus maritimus</name>
    <dbReference type="NCBI Taxonomy" id="2714865"/>
    <lineage>
        <taxon>Bacteria</taxon>
        <taxon>Pseudomonadati</taxon>
        <taxon>Bacteroidota</taxon>
        <taxon>Flavobacteriia</taxon>
        <taxon>Flavobacteriales</taxon>
        <taxon>Flavobacteriaceae</taxon>
        <taxon>Psychroflexus</taxon>
    </lineage>
</organism>
<keyword evidence="3" id="KW-1185">Reference proteome</keyword>
<evidence type="ECO:0000259" key="1">
    <source>
        <dbReference type="Pfam" id="PF09413"/>
    </source>
</evidence>
<accession>A0A967ACH8</accession>
<gene>
    <name evidence="2" type="ORF">G7034_02290</name>
</gene>
<dbReference type="InterPro" id="IPR018551">
    <property type="entry name" value="DUF2007"/>
</dbReference>
<feature type="domain" description="DUF2007" evidence="1">
    <location>
        <begin position="4"/>
        <end position="62"/>
    </location>
</feature>
<evidence type="ECO:0000313" key="3">
    <source>
        <dbReference type="Proteomes" id="UP000643701"/>
    </source>
</evidence>
<protein>
    <submittedName>
        <fullName evidence="2">DUF2007 domain-containing protein</fullName>
    </submittedName>
</protein>
<evidence type="ECO:0000313" key="2">
    <source>
        <dbReference type="EMBL" id="NGZ89078.1"/>
    </source>
</evidence>
<reference evidence="2" key="1">
    <citation type="submission" date="2020-03" db="EMBL/GenBank/DDBJ databases">
        <title>Psychroflexus Maritimus sp. nov., isolate from marine sediment.</title>
        <authorList>
            <person name="Zhong Y.-L."/>
        </authorList>
    </citation>
    <scope>NUCLEOTIDE SEQUENCE</scope>
    <source>
        <strain evidence="2">C1</strain>
    </source>
</reference>
<dbReference type="Pfam" id="PF09413">
    <property type="entry name" value="DUF2007"/>
    <property type="match status" value="1"/>
</dbReference>
<dbReference type="Gene3D" id="3.30.70.790">
    <property type="entry name" value="UreE, C-terminal domain"/>
    <property type="match status" value="1"/>
</dbReference>